<sequence>MTEELAQQLEISKSQTISPEERLESTKYLQSVYETPDSTFILLEILTDPKYQEIHNAAAVAMNTCIKNNYEKHYLNTEHALQLKAQIPLLIRQSTNYNVSRLVCYAIQSILKFDAAEWPELKDLIQFWLQNQKLALAATLLSNIAEVIPIESFDQYMDFIIEGLNLCLANGELPLVDTITPALPPIFHTFPDDDPHIAQLIPTFNQILEFFIQSLLQTKYVCRKTASAIANCFLSGKLASISQECFSELLNLVSQEDFSPINYTVVFMILESMLGSSGDVIDDMIPNLAQAIINCASKAIDEDDSRFIVIISETASGVYPDSFFKILFDNLNFDDEHITISAMAVAFSIETNIGPIMSILSDIFSFIEKYSVCEIEKAAFYTLLAATELANQFTLEQSEQACQLVKILLPSLQSTIDDNIEQSLKALSACFHSSALPDYIFGPSFESVIPLVQSENKEVSHEAVHCVAMMIYSARDGIETFADVLIPIVSQGCQISEDEDPILKAECLESVAMMIRFCPEKLGDNAQWLIELLLKIGNTPDDYLRRSVVTCFGNLVECCCPYLENVANELHSFLDFCFYVNVESPDPENDDESLVRESAIECLDSALRVVRILYRKMPQICPEDPHHFVEGALILGRDAPSDVLVFPAMACVAEILVVTKDENVANELATAIQSCLSGENPLAAAGAFHCLNILTKRHYEGIDQWLQFSLPSAMLAVIKNLPSQTANANEYADECDSSDSSDDGELLMDSEREIIVRPLYKFLVSAVRNYPQLVETDKLLNNTIKAAGWARNRAKNNPDANKTDLEEIQNICSLLLSVYETSQKIPTVFKKNIINVIVNAILDIDFTFFPTSLVAARVIFEREPKAIEIEKFSEKIIEIFEIEPGSERYYWATSGLATAFICSMMDKSNDFDYETWIPPILMRLPLRAMNMPYDFIYSHVVRMTTMEVAEPSQIFAIFAKVLSTSQRSFEMLNLSQDTINGMIAFTKNFVVQNGEQILSEVLSSEQEMERLIARLG</sequence>
<dbReference type="GO" id="GO:0005737">
    <property type="term" value="C:cytoplasm"/>
    <property type="evidence" value="ECO:0000318"/>
    <property type="project" value="GO_Central"/>
</dbReference>
<keyword evidence="2" id="KW-1185">Reference proteome</keyword>
<dbReference type="InterPro" id="IPR011989">
    <property type="entry name" value="ARM-like"/>
</dbReference>
<evidence type="ECO:0008006" key="3">
    <source>
        <dbReference type="Google" id="ProtNLM"/>
    </source>
</evidence>
<dbReference type="KEGG" id="tva:4770168"/>
<gene>
    <name evidence="1" type="ORF">TVAG_027670</name>
</gene>
<protein>
    <recommendedName>
        <fullName evidence="3">Importin N-terminal domain-containing protein</fullName>
    </recommendedName>
</protein>
<dbReference type="Proteomes" id="UP000001542">
    <property type="component" value="Unassembled WGS sequence"/>
</dbReference>
<proteinExistence type="predicted"/>
<evidence type="ECO:0000313" key="2">
    <source>
        <dbReference type="Proteomes" id="UP000001542"/>
    </source>
</evidence>
<dbReference type="InParanoid" id="A2E506"/>
<reference evidence="1" key="2">
    <citation type="journal article" date="2007" name="Science">
        <title>Draft genome sequence of the sexually transmitted pathogen Trichomonas vaginalis.</title>
        <authorList>
            <person name="Carlton J.M."/>
            <person name="Hirt R.P."/>
            <person name="Silva J.C."/>
            <person name="Delcher A.L."/>
            <person name="Schatz M."/>
            <person name="Zhao Q."/>
            <person name="Wortman J.R."/>
            <person name="Bidwell S.L."/>
            <person name="Alsmark U.C.M."/>
            <person name="Besteiro S."/>
            <person name="Sicheritz-Ponten T."/>
            <person name="Noel C.J."/>
            <person name="Dacks J.B."/>
            <person name="Foster P.G."/>
            <person name="Simillion C."/>
            <person name="Van de Peer Y."/>
            <person name="Miranda-Saavedra D."/>
            <person name="Barton G.J."/>
            <person name="Westrop G.D."/>
            <person name="Mueller S."/>
            <person name="Dessi D."/>
            <person name="Fiori P.L."/>
            <person name="Ren Q."/>
            <person name="Paulsen I."/>
            <person name="Zhang H."/>
            <person name="Bastida-Corcuera F.D."/>
            <person name="Simoes-Barbosa A."/>
            <person name="Brown M.T."/>
            <person name="Hayes R.D."/>
            <person name="Mukherjee M."/>
            <person name="Okumura C.Y."/>
            <person name="Schneider R."/>
            <person name="Smith A.J."/>
            <person name="Vanacova S."/>
            <person name="Villalvazo M."/>
            <person name="Haas B.J."/>
            <person name="Pertea M."/>
            <person name="Feldblyum T.V."/>
            <person name="Utterback T.R."/>
            <person name="Shu C.L."/>
            <person name="Osoegawa K."/>
            <person name="de Jong P.J."/>
            <person name="Hrdy I."/>
            <person name="Horvathova L."/>
            <person name="Zubacova Z."/>
            <person name="Dolezal P."/>
            <person name="Malik S.B."/>
            <person name="Logsdon J.M. Jr."/>
            <person name="Henze K."/>
            <person name="Gupta A."/>
            <person name="Wang C.C."/>
            <person name="Dunne R.L."/>
            <person name="Upcroft J.A."/>
            <person name="Upcroft P."/>
            <person name="White O."/>
            <person name="Salzberg S.L."/>
            <person name="Tang P."/>
            <person name="Chiu C.-H."/>
            <person name="Lee Y.-S."/>
            <person name="Embley T.M."/>
            <person name="Coombs G.H."/>
            <person name="Mottram J.C."/>
            <person name="Tachezy J."/>
            <person name="Fraser-Liggett C.M."/>
            <person name="Johnson P.J."/>
        </authorList>
    </citation>
    <scope>NUCLEOTIDE SEQUENCE [LARGE SCALE GENOMIC DNA]</scope>
    <source>
        <strain evidence="1">G3</strain>
    </source>
</reference>
<dbReference type="VEuPathDB" id="TrichDB:TVAGG3_0420370"/>
<dbReference type="GO" id="GO:0008139">
    <property type="term" value="F:nuclear localization sequence binding"/>
    <property type="evidence" value="ECO:0000318"/>
    <property type="project" value="GO_Central"/>
</dbReference>
<dbReference type="GO" id="GO:0061608">
    <property type="term" value="F:nuclear import signal receptor activity"/>
    <property type="evidence" value="ECO:0000318"/>
    <property type="project" value="GO_Central"/>
</dbReference>
<dbReference type="Gene3D" id="1.25.10.10">
    <property type="entry name" value="Leucine-rich Repeat Variant"/>
    <property type="match status" value="2"/>
</dbReference>
<accession>A2E506</accession>
<dbReference type="FunCoup" id="A2E506">
    <property type="interactions" value="656"/>
</dbReference>
<dbReference type="VEuPathDB" id="TrichDB:TVAG_027670"/>
<dbReference type="GO" id="GO:0006606">
    <property type="term" value="P:protein import into nucleus"/>
    <property type="evidence" value="ECO:0000318"/>
    <property type="project" value="GO_Central"/>
</dbReference>
<dbReference type="SUPFAM" id="SSF48371">
    <property type="entry name" value="ARM repeat"/>
    <property type="match status" value="1"/>
</dbReference>
<dbReference type="AlphaFoldDB" id="A2E506"/>
<dbReference type="EMBL" id="DS113305">
    <property type="protein sequence ID" value="EAY12214.1"/>
    <property type="molecule type" value="Genomic_DNA"/>
</dbReference>
<name>A2E506_TRIV3</name>
<dbReference type="SMR" id="A2E506"/>
<dbReference type="InterPro" id="IPR016024">
    <property type="entry name" value="ARM-type_fold"/>
</dbReference>
<organism evidence="1 2">
    <name type="scientific">Trichomonas vaginalis (strain ATCC PRA-98 / G3)</name>
    <dbReference type="NCBI Taxonomy" id="412133"/>
    <lineage>
        <taxon>Eukaryota</taxon>
        <taxon>Metamonada</taxon>
        <taxon>Parabasalia</taxon>
        <taxon>Trichomonadida</taxon>
        <taxon>Trichomonadidae</taxon>
        <taxon>Trichomonas</taxon>
    </lineage>
</organism>
<dbReference type="GO" id="GO:0005634">
    <property type="term" value="C:nucleus"/>
    <property type="evidence" value="ECO:0000318"/>
    <property type="project" value="GO_Central"/>
</dbReference>
<reference evidence="1" key="1">
    <citation type="submission" date="2006-10" db="EMBL/GenBank/DDBJ databases">
        <authorList>
            <person name="Amadeo P."/>
            <person name="Zhao Q."/>
            <person name="Wortman J."/>
            <person name="Fraser-Liggett C."/>
            <person name="Carlton J."/>
        </authorList>
    </citation>
    <scope>NUCLEOTIDE SEQUENCE</scope>
    <source>
        <strain evidence="1">G3</strain>
    </source>
</reference>
<evidence type="ECO:0000313" key="1">
    <source>
        <dbReference type="EMBL" id="EAY12214.1"/>
    </source>
</evidence>
<dbReference type="RefSeq" id="XP_001324437.1">
    <property type="nucleotide sequence ID" value="XM_001324402.1"/>
</dbReference>